<organism evidence="9 10">
    <name type="scientific">Chryseobacterium ureilyticum</name>
    <dbReference type="NCBI Taxonomy" id="373668"/>
    <lineage>
        <taxon>Bacteria</taxon>
        <taxon>Pseudomonadati</taxon>
        <taxon>Bacteroidota</taxon>
        <taxon>Flavobacteriia</taxon>
        <taxon>Flavobacteriales</taxon>
        <taxon>Weeksellaceae</taxon>
        <taxon>Chryseobacterium group</taxon>
        <taxon>Chryseobacterium</taxon>
    </lineage>
</organism>
<keyword evidence="2 7" id="KW-0227">DNA damage</keyword>
<dbReference type="PANTHER" id="PTHR30446">
    <property type="entry name" value="RECOMBINATION PROTEIN RECR"/>
    <property type="match status" value="1"/>
</dbReference>
<evidence type="ECO:0000313" key="9">
    <source>
        <dbReference type="EMBL" id="SIT21472.1"/>
    </source>
</evidence>
<dbReference type="Pfam" id="PF02132">
    <property type="entry name" value="RecR_ZnF"/>
    <property type="match status" value="1"/>
</dbReference>
<keyword evidence="5 7" id="KW-0233">DNA recombination</keyword>
<dbReference type="NCBIfam" id="TIGR00615">
    <property type="entry name" value="recR"/>
    <property type="match status" value="1"/>
</dbReference>
<dbReference type="GO" id="GO:0008270">
    <property type="term" value="F:zinc ion binding"/>
    <property type="evidence" value="ECO:0007669"/>
    <property type="project" value="UniProtKB-KW"/>
</dbReference>
<dbReference type="Gene3D" id="1.10.8.420">
    <property type="entry name" value="RecR Domain 1"/>
    <property type="match status" value="1"/>
</dbReference>
<gene>
    <name evidence="7" type="primary">recR</name>
    <name evidence="9" type="ORF">SAMN05421786_109115</name>
</gene>
<dbReference type="GO" id="GO:0006310">
    <property type="term" value="P:DNA recombination"/>
    <property type="evidence" value="ECO:0007669"/>
    <property type="project" value="UniProtKB-UniRule"/>
</dbReference>
<evidence type="ECO:0000256" key="4">
    <source>
        <dbReference type="ARBA" id="ARBA00022833"/>
    </source>
</evidence>
<evidence type="ECO:0000256" key="2">
    <source>
        <dbReference type="ARBA" id="ARBA00022763"/>
    </source>
</evidence>
<dbReference type="Pfam" id="PF21176">
    <property type="entry name" value="RecR_HhH"/>
    <property type="match status" value="1"/>
</dbReference>
<dbReference type="InterPro" id="IPR034137">
    <property type="entry name" value="TOPRIM_RecR"/>
</dbReference>
<dbReference type="GO" id="GO:0006281">
    <property type="term" value="P:DNA repair"/>
    <property type="evidence" value="ECO:0007669"/>
    <property type="project" value="UniProtKB-UniRule"/>
</dbReference>
<dbReference type="SMART" id="SM00493">
    <property type="entry name" value="TOPRIM"/>
    <property type="match status" value="1"/>
</dbReference>
<keyword evidence="10" id="KW-1185">Reference proteome</keyword>
<dbReference type="PROSITE" id="PS01300">
    <property type="entry name" value="RECR"/>
    <property type="match status" value="1"/>
</dbReference>
<dbReference type="PANTHER" id="PTHR30446:SF0">
    <property type="entry name" value="RECOMBINATION PROTEIN RECR"/>
    <property type="match status" value="1"/>
</dbReference>
<name>A0A1N7QF32_9FLAO</name>
<evidence type="ECO:0000256" key="3">
    <source>
        <dbReference type="ARBA" id="ARBA00022771"/>
    </source>
</evidence>
<keyword evidence="6 7" id="KW-0234">DNA repair</keyword>
<keyword evidence="1 7" id="KW-0479">Metal-binding</keyword>
<keyword evidence="3 7" id="KW-0863">Zinc-finger</keyword>
<protein>
    <recommendedName>
        <fullName evidence="7">Recombination protein RecR</fullName>
    </recommendedName>
</protein>
<dbReference type="InterPro" id="IPR023627">
    <property type="entry name" value="Rcmb_RecR"/>
</dbReference>
<dbReference type="CDD" id="cd01025">
    <property type="entry name" value="TOPRIM_recR"/>
    <property type="match status" value="1"/>
</dbReference>
<dbReference type="PROSITE" id="PS50880">
    <property type="entry name" value="TOPRIM"/>
    <property type="match status" value="1"/>
</dbReference>
<dbReference type="Gene3D" id="3.30.60.80">
    <property type="match status" value="1"/>
</dbReference>
<dbReference type="STRING" id="373668.SAMN05421786_109115"/>
<comment type="similarity">
    <text evidence="7">Belongs to the RecR family.</text>
</comment>
<dbReference type="Pfam" id="PF21175">
    <property type="entry name" value="RecR_C"/>
    <property type="match status" value="1"/>
</dbReference>
<dbReference type="Gene3D" id="6.10.250.240">
    <property type="match status" value="1"/>
</dbReference>
<dbReference type="SUPFAM" id="SSF111304">
    <property type="entry name" value="Recombination protein RecR"/>
    <property type="match status" value="1"/>
</dbReference>
<dbReference type="HAMAP" id="MF_00017">
    <property type="entry name" value="RecR"/>
    <property type="match status" value="1"/>
</dbReference>
<accession>A0A1N7QF32</accession>
<dbReference type="Gene3D" id="3.40.1360.10">
    <property type="match status" value="1"/>
</dbReference>
<dbReference type="AlphaFoldDB" id="A0A1N7QF32"/>
<feature type="zinc finger region" description="C4-type" evidence="7">
    <location>
        <begin position="73"/>
        <end position="88"/>
    </location>
</feature>
<proteinExistence type="inferred from homology"/>
<dbReference type="InterPro" id="IPR006171">
    <property type="entry name" value="TOPRIM_dom"/>
</dbReference>
<dbReference type="EMBL" id="FTOL01000009">
    <property type="protein sequence ID" value="SIT21472.1"/>
    <property type="molecule type" value="Genomic_DNA"/>
</dbReference>
<sequence length="218" mass="24246">MVIDHFPQIILIFVAMDYPSKVLAKAVDEISGLPGIGRKTALRLALHLLKQPSSRAVSLGNSLINLVNEIKYCKECHNFSDFDVCEICSNEKRNGELICIVEDVRDVIAIENTGKYTGKYLILGGKISPMEGVGPSQLNIPSIERKLTDGKVKEFIFALSATMEGDTTAYYIYKKFKNFNVNFSSIARGISVGDELEYADEVSLGRSIINRLPYNEKD</sequence>
<reference evidence="10" key="1">
    <citation type="submission" date="2017-01" db="EMBL/GenBank/DDBJ databases">
        <authorList>
            <person name="Varghese N."/>
            <person name="Submissions S."/>
        </authorList>
    </citation>
    <scope>NUCLEOTIDE SEQUENCE [LARGE SCALE GENOMIC DNA]</scope>
    <source>
        <strain evidence="10">DSM 18017</strain>
    </source>
</reference>
<evidence type="ECO:0000256" key="1">
    <source>
        <dbReference type="ARBA" id="ARBA00022723"/>
    </source>
</evidence>
<keyword evidence="4 7" id="KW-0862">Zinc</keyword>
<dbReference type="GO" id="GO:0003677">
    <property type="term" value="F:DNA binding"/>
    <property type="evidence" value="ECO:0007669"/>
    <property type="project" value="UniProtKB-UniRule"/>
</dbReference>
<dbReference type="InterPro" id="IPR000093">
    <property type="entry name" value="DNA_Rcmb_RecR"/>
</dbReference>
<evidence type="ECO:0000259" key="8">
    <source>
        <dbReference type="PROSITE" id="PS50880"/>
    </source>
</evidence>
<dbReference type="Proteomes" id="UP000186744">
    <property type="component" value="Unassembled WGS sequence"/>
</dbReference>
<dbReference type="InterPro" id="IPR015967">
    <property type="entry name" value="Rcmb_RecR_Znf"/>
</dbReference>
<evidence type="ECO:0000313" key="10">
    <source>
        <dbReference type="Proteomes" id="UP000186744"/>
    </source>
</evidence>
<evidence type="ECO:0000256" key="6">
    <source>
        <dbReference type="ARBA" id="ARBA00023204"/>
    </source>
</evidence>
<comment type="function">
    <text evidence="7">May play a role in DNA repair. It seems to be involved in an RecBC-independent recombinational process of DNA repair. It may act with RecF and RecO.</text>
</comment>
<dbReference type="Pfam" id="PF13662">
    <property type="entry name" value="Toprim_4"/>
    <property type="match status" value="1"/>
</dbReference>
<evidence type="ECO:0000256" key="7">
    <source>
        <dbReference type="HAMAP-Rule" id="MF_00017"/>
    </source>
</evidence>
<evidence type="ECO:0000256" key="5">
    <source>
        <dbReference type="ARBA" id="ARBA00023172"/>
    </source>
</evidence>
<feature type="domain" description="Toprim" evidence="8">
    <location>
        <begin position="96"/>
        <end position="191"/>
    </location>
</feature>